<dbReference type="EMBL" id="VWXX01000007">
    <property type="protein sequence ID" value="KAA6185791.1"/>
    <property type="molecule type" value="Genomic_DNA"/>
</dbReference>
<proteinExistence type="inferred from homology"/>
<comment type="caution">
    <text evidence="15">The sequence shown here is derived from an EMBL/GenBank/DDBJ whole genome shotgun (WGS) entry which is preliminary data.</text>
</comment>
<keyword evidence="8 13" id="KW-0547">Nucleotide-binding</keyword>
<evidence type="ECO:0000256" key="14">
    <source>
        <dbReference type="SAM" id="Phobius"/>
    </source>
</evidence>
<keyword evidence="10 13" id="KW-0067">ATP-binding</keyword>
<dbReference type="InterPro" id="IPR003758">
    <property type="entry name" value="LpxK"/>
</dbReference>
<dbReference type="GO" id="GO:0005524">
    <property type="term" value="F:ATP binding"/>
    <property type="evidence" value="ECO:0007669"/>
    <property type="project" value="UniProtKB-UniRule"/>
</dbReference>
<evidence type="ECO:0000256" key="9">
    <source>
        <dbReference type="ARBA" id="ARBA00022777"/>
    </source>
</evidence>
<feature type="transmembrane region" description="Helical" evidence="14">
    <location>
        <begin position="12"/>
        <end position="34"/>
    </location>
</feature>
<dbReference type="PANTHER" id="PTHR42724:SF1">
    <property type="entry name" value="TETRAACYLDISACCHARIDE 4'-KINASE, MITOCHONDRIAL-RELATED"/>
    <property type="match status" value="1"/>
</dbReference>
<keyword evidence="6 13" id="KW-0441">Lipid A biosynthesis</keyword>
<evidence type="ECO:0000256" key="12">
    <source>
        <dbReference type="ARBA" id="ARBA00029757"/>
    </source>
</evidence>
<keyword evidence="7 13" id="KW-0808">Transferase</keyword>
<keyword evidence="9 13" id="KW-0418">Kinase</keyword>
<evidence type="ECO:0000256" key="10">
    <source>
        <dbReference type="ARBA" id="ARBA00022840"/>
    </source>
</evidence>
<dbReference type="HAMAP" id="MF_00409">
    <property type="entry name" value="LpxK"/>
    <property type="match status" value="1"/>
</dbReference>
<dbReference type="OrthoDB" id="9766423at2"/>
<dbReference type="SUPFAM" id="SSF52540">
    <property type="entry name" value="P-loop containing nucleoside triphosphate hydrolases"/>
    <property type="match status" value="1"/>
</dbReference>
<dbReference type="GO" id="GO:0009244">
    <property type="term" value="P:lipopolysaccharide core region biosynthetic process"/>
    <property type="evidence" value="ECO:0007669"/>
    <property type="project" value="TreeGrafter"/>
</dbReference>
<name>A0A5M8FR29_9GAMM</name>
<evidence type="ECO:0000256" key="8">
    <source>
        <dbReference type="ARBA" id="ARBA00022741"/>
    </source>
</evidence>
<comment type="function">
    <text evidence="1 13">Transfers the gamma-phosphate of ATP to the 4'-position of a tetraacyldisaccharide 1-phosphate intermediate (termed DS-1-P) to form tetraacyldisaccharide 1,4'-bis-phosphate (lipid IVA).</text>
</comment>
<dbReference type="GO" id="GO:0009245">
    <property type="term" value="P:lipid A biosynthetic process"/>
    <property type="evidence" value="ECO:0007669"/>
    <property type="project" value="UniProtKB-UniRule"/>
</dbReference>
<evidence type="ECO:0000313" key="15">
    <source>
        <dbReference type="EMBL" id="KAA6185791.1"/>
    </source>
</evidence>
<dbReference type="GO" id="GO:0005886">
    <property type="term" value="C:plasma membrane"/>
    <property type="evidence" value="ECO:0007669"/>
    <property type="project" value="TreeGrafter"/>
</dbReference>
<keyword evidence="11 13" id="KW-0443">Lipid metabolism</keyword>
<sequence length="336" mass="36552">MSPDAIWYGQGPVARLFAALLAPLGWLYCGIAGARAFAYRRRWLAVQDTGAPVIVIGNLTVGGTGKTPLVIWLVEHLRRRGLRPGVVLRGYGGEPARTPRLVDGAADPRRDGDEPVLIAVRARCPVVVGQDRVAAARMLVANHGCDLVVADDGLQHYRLQRDCEILVIDGQRQLGNRRCLPSGPLREPPARARRADLTIVNGGDASGRWAMQLQPGDAVNLYHVQQSRPLVDFADGLVSAVAGIGNPARFFDMLRALGLDIVPRRYPDHHRYTPQDVGSWPEGPVLMTEKDAVKCRSMATPSHWYVPVQALPDAGFTAALDALLNRLLAARATRLS</sequence>
<comment type="pathway">
    <text evidence="2 13">Glycolipid biosynthesis; lipid IV(A) biosynthesis; lipid IV(A) from (3R)-3-hydroxytetradecanoyl-[acyl-carrier-protein] and UDP-N-acetyl-alpha-D-glucosamine: step 6/6.</text>
</comment>
<dbReference type="Pfam" id="PF02606">
    <property type="entry name" value="LpxK"/>
    <property type="match status" value="1"/>
</dbReference>
<evidence type="ECO:0000256" key="1">
    <source>
        <dbReference type="ARBA" id="ARBA00002274"/>
    </source>
</evidence>
<gene>
    <name evidence="13" type="primary">lpxK</name>
    <name evidence="15" type="ORF">F2Q65_07255</name>
</gene>
<feature type="binding site" evidence="13">
    <location>
        <begin position="60"/>
        <end position="67"/>
    </location>
    <ligand>
        <name>ATP</name>
        <dbReference type="ChEBI" id="CHEBI:30616"/>
    </ligand>
</feature>
<keyword evidence="14" id="KW-0812">Transmembrane</keyword>
<evidence type="ECO:0000256" key="6">
    <source>
        <dbReference type="ARBA" id="ARBA00022556"/>
    </source>
</evidence>
<dbReference type="InterPro" id="IPR027417">
    <property type="entry name" value="P-loop_NTPase"/>
</dbReference>
<dbReference type="PANTHER" id="PTHR42724">
    <property type="entry name" value="TETRAACYLDISACCHARIDE 4'-KINASE"/>
    <property type="match status" value="1"/>
</dbReference>
<evidence type="ECO:0000256" key="2">
    <source>
        <dbReference type="ARBA" id="ARBA00004870"/>
    </source>
</evidence>
<accession>A0A5M8FR29</accession>
<comment type="catalytic activity">
    <reaction evidence="13">
        <text>a lipid A disaccharide + ATP = a lipid IVA + ADP + H(+)</text>
        <dbReference type="Rhea" id="RHEA:67840"/>
        <dbReference type="ChEBI" id="CHEBI:15378"/>
        <dbReference type="ChEBI" id="CHEBI:30616"/>
        <dbReference type="ChEBI" id="CHEBI:176343"/>
        <dbReference type="ChEBI" id="CHEBI:176425"/>
        <dbReference type="ChEBI" id="CHEBI:456216"/>
        <dbReference type="EC" id="2.7.1.130"/>
    </reaction>
</comment>
<organism evidence="15 16">
    <name type="scientific">Thiohalocapsa marina</name>
    <dbReference type="NCBI Taxonomy" id="424902"/>
    <lineage>
        <taxon>Bacteria</taxon>
        <taxon>Pseudomonadati</taxon>
        <taxon>Pseudomonadota</taxon>
        <taxon>Gammaproteobacteria</taxon>
        <taxon>Chromatiales</taxon>
        <taxon>Chromatiaceae</taxon>
        <taxon>Thiohalocapsa</taxon>
    </lineage>
</organism>
<keyword evidence="5 13" id="KW-0444">Lipid biosynthesis</keyword>
<dbReference type="RefSeq" id="WP_150091905.1">
    <property type="nucleotide sequence ID" value="NZ_JBFUOH010000048.1"/>
</dbReference>
<keyword evidence="14" id="KW-1133">Transmembrane helix</keyword>
<dbReference type="Proteomes" id="UP000322981">
    <property type="component" value="Unassembled WGS sequence"/>
</dbReference>
<evidence type="ECO:0000256" key="7">
    <source>
        <dbReference type="ARBA" id="ARBA00022679"/>
    </source>
</evidence>
<evidence type="ECO:0000256" key="5">
    <source>
        <dbReference type="ARBA" id="ARBA00022516"/>
    </source>
</evidence>
<protein>
    <recommendedName>
        <fullName evidence="4 13">Tetraacyldisaccharide 4'-kinase</fullName>
        <ecNumber evidence="3 13">2.7.1.130</ecNumber>
    </recommendedName>
    <alternativeName>
        <fullName evidence="12 13">Lipid A 4'-kinase</fullName>
    </alternativeName>
</protein>
<comment type="similarity">
    <text evidence="13">Belongs to the LpxK family.</text>
</comment>
<keyword evidence="14" id="KW-0472">Membrane</keyword>
<keyword evidence="16" id="KW-1185">Reference proteome</keyword>
<evidence type="ECO:0000256" key="11">
    <source>
        <dbReference type="ARBA" id="ARBA00023098"/>
    </source>
</evidence>
<evidence type="ECO:0000313" key="16">
    <source>
        <dbReference type="Proteomes" id="UP000322981"/>
    </source>
</evidence>
<dbReference type="NCBIfam" id="TIGR00682">
    <property type="entry name" value="lpxK"/>
    <property type="match status" value="1"/>
</dbReference>
<dbReference type="GO" id="GO:0009029">
    <property type="term" value="F:lipid-A 4'-kinase activity"/>
    <property type="evidence" value="ECO:0007669"/>
    <property type="project" value="UniProtKB-UniRule"/>
</dbReference>
<evidence type="ECO:0000256" key="13">
    <source>
        <dbReference type="HAMAP-Rule" id="MF_00409"/>
    </source>
</evidence>
<dbReference type="UniPathway" id="UPA00359">
    <property type="reaction ID" value="UER00482"/>
</dbReference>
<evidence type="ECO:0000256" key="3">
    <source>
        <dbReference type="ARBA" id="ARBA00012071"/>
    </source>
</evidence>
<dbReference type="AlphaFoldDB" id="A0A5M8FR29"/>
<reference evidence="15 16" key="1">
    <citation type="submission" date="2019-09" db="EMBL/GenBank/DDBJ databases">
        <title>Whole-genome sequence of the purple sulfur bacterium Thiohalocapsa marina DSM 19078.</title>
        <authorList>
            <person name="Kyndt J.A."/>
            <person name="Meyer T.E."/>
        </authorList>
    </citation>
    <scope>NUCLEOTIDE SEQUENCE [LARGE SCALE GENOMIC DNA]</scope>
    <source>
        <strain evidence="15 16">DSM 19078</strain>
    </source>
</reference>
<evidence type="ECO:0000256" key="4">
    <source>
        <dbReference type="ARBA" id="ARBA00016436"/>
    </source>
</evidence>
<dbReference type="EC" id="2.7.1.130" evidence="3 13"/>